<sequence>MKIIILFFILYLVSVTLGVLIEPVFKDFKITKQSLEYTYDIDSTYYSKWNFQSLNYELVFECKNNSTTRTCAAGMSIDIAKNLHGQVMACVSDNNGELDCNHYFYPKHYPNPIIEGDFKPSTKGGPVIFKGYYLAIGLYFYTILPNTGLAIIGNPFGDSIDATNLLLDYQGGCGTRIIQWPNGYKYSFNHSNPVIDNISIESSSFISLGHNFCNSSESIQVYLDGVQIDKSKIKSIDHEQFEIIYSQEHSKSIIVNIVSGGLESNKFKLDYKPMPLKINSVPKLKGGSITIIGERLSSQVNNSTIIVKIGQYDCKNVISSKNEILCDLESVPNVDKVKLVDLPVNISINGIFNENNLLFSFDTPIISDFILPQGEVKLVGHCFGYSQITQINIDNVLQPNITININEKETTLSFRPILQIKKSKLYIIVNGTKSNTIEIDSSFFVKSVPSSPSVNGQTVNFTLFNINPNNFNATPIMTFRDNSSIKSTDYKNSNEYSTHTYSFEIPKSCGRNEITISIGDQLTRTEVYYELPKISSCSIVSNQMIKCLGNFTNYLDLFKNGKIKIQFSNMIIIDNIPKNPIIFKSDSFSFPMKPEYISSDIYLIVCDETSPYFKVDITPSLKSVNQSLVFNSTGGKLLINGENFNENTIDNTSVYCFSNKEDYNCSFINYTSISCDIELEGPFDQLCKIKFNGKDENYNISISYYPPLVLNSTIISNSSIGGIITIFGNEFYNEIDLITVGKSKCLNSTFINSTSISCFVEPSNFNINQTKQQQQQQQQYVNITINGKSGGNNLNIYFDNSIIEVKNQSSESDKNNNNNNNSKNKINDESKTDGRSLYEKYKKYFIATIIIGSLALIIVAFKIILYFNRKNGTVVYWKYIIKEKIYKFKNRKEQKCIDDMREILNNAEKNFPDIKLDNLITYKKYEIPQEKSVEGELKEQAPPLSEYDQFPSYYLHSPKDSQPPNQIETLPKDSPPPNQNETLPEDSPPPNQIEKLTEDSLPPSNQIETLPEDSSPPPNQTEKITDNSSSQDGPSSSS</sequence>
<evidence type="ECO:0000313" key="10">
    <source>
        <dbReference type="EMBL" id="EAL61741.1"/>
    </source>
</evidence>
<evidence type="ECO:0000256" key="4">
    <source>
        <dbReference type="ARBA" id="ARBA00023180"/>
    </source>
</evidence>
<dbReference type="HOGENOM" id="CLU_009950_0_0_1"/>
<protein>
    <submittedName>
        <fullName evidence="10">Transmembrane protein</fullName>
    </submittedName>
</protein>
<keyword evidence="6 10" id="KW-0812">Transmembrane</keyword>
<feature type="domain" description="TgrO1-like immunoglobulin-like" evidence="9">
    <location>
        <begin position="117"/>
        <end position="190"/>
    </location>
</feature>
<evidence type="ECO:0000256" key="2">
    <source>
        <dbReference type="ARBA" id="ARBA00022729"/>
    </source>
</evidence>
<feature type="domain" description="TgrO1-like immunoglobulin-like" evidence="9">
    <location>
        <begin position="449"/>
        <end position="524"/>
    </location>
</feature>
<gene>
    <name evidence="10" type="primary">tgrA4</name>
    <name evidence="10" type="ORF">DDB_G0291514</name>
</gene>
<dbReference type="AlphaFoldDB" id="Q54EH0"/>
<accession>Q54EH0</accession>
<proteinExistence type="predicted"/>
<evidence type="ECO:0000259" key="8">
    <source>
        <dbReference type="Pfam" id="PF01833"/>
    </source>
</evidence>
<keyword evidence="3 6" id="KW-0472">Membrane</keyword>
<evidence type="ECO:0000256" key="5">
    <source>
        <dbReference type="SAM" id="MobiDB-lite"/>
    </source>
</evidence>
<feature type="compositionally biased region" description="Low complexity" evidence="5">
    <location>
        <begin position="1028"/>
        <end position="1038"/>
    </location>
</feature>
<dbReference type="RefSeq" id="XP_635270.1">
    <property type="nucleotide sequence ID" value="XM_630178.1"/>
</dbReference>
<feature type="compositionally biased region" description="Low complexity" evidence="5">
    <location>
        <begin position="808"/>
        <end position="824"/>
    </location>
</feature>
<dbReference type="PANTHER" id="PTHR31341:SF4">
    <property type="entry name" value="IPT_TIG DOMAIN-CONTAINING PROTEIN-RELATED"/>
    <property type="match status" value="1"/>
</dbReference>
<keyword evidence="6" id="KW-1133">Transmembrane helix</keyword>
<keyword evidence="4" id="KW-0325">Glycoprotein</keyword>
<evidence type="ECO:0000256" key="7">
    <source>
        <dbReference type="SAM" id="SignalP"/>
    </source>
</evidence>
<dbReference type="SUPFAM" id="SSF81296">
    <property type="entry name" value="E set domains"/>
    <property type="match status" value="1"/>
</dbReference>
<dbReference type="VEuPathDB" id="AmoebaDB:DDB_G0291514"/>
<dbReference type="InterPro" id="IPR052014">
    <property type="entry name" value="Dictyostelium_Tiger"/>
</dbReference>
<evidence type="ECO:0000313" key="11">
    <source>
        <dbReference type="Proteomes" id="UP000002195"/>
    </source>
</evidence>
<dbReference type="dictyBase" id="DDB_G0291514">
    <property type="gene designation" value="tgrA4"/>
</dbReference>
<evidence type="ECO:0000256" key="1">
    <source>
        <dbReference type="ARBA" id="ARBA00004370"/>
    </source>
</evidence>
<feature type="region of interest" description="Disordered" evidence="5">
    <location>
        <begin position="948"/>
        <end position="1038"/>
    </location>
</feature>
<dbReference type="Pfam" id="PF01833">
    <property type="entry name" value="TIG"/>
    <property type="match status" value="1"/>
</dbReference>
<feature type="domain" description="IPT/TIG" evidence="8">
    <location>
        <begin position="285"/>
        <end position="360"/>
    </location>
</feature>
<keyword evidence="2 7" id="KW-0732">Signal</keyword>
<dbReference type="InterPro" id="IPR014756">
    <property type="entry name" value="Ig_E-set"/>
</dbReference>
<dbReference type="Pfam" id="PF24612">
    <property type="entry name" value="Ig_TgrO1"/>
    <property type="match status" value="2"/>
</dbReference>
<comment type="caution">
    <text evidence="10">The sequence shown here is derived from an EMBL/GenBank/DDBJ whole genome shotgun (WGS) entry which is preliminary data.</text>
</comment>
<dbReference type="GO" id="GO:0098742">
    <property type="term" value="P:cell-cell adhesion via plasma-membrane adhesion molecules"/>
    <property type="evidence" value="ECO:0000318"/>
    <property type="project" value="GO_Central"/>
</dbReference>
<dbReference type="GO" id="GO:0009897">
    <property type="term" value="C:external side of plasma membrane"/>
    <property type="evidence" value="ECO:0000318"/>
    <property type="project" value="GO_Central"/>
</dbReference>
<feature type="transmembrane region" description="Helical" evidence="6">
    <location>
        <begin position="844"/>
        <end position="867"/>
    </location>
</feature>
<reference evidence="10 11" key="1">
    <citation type="journal article" date="2005" name="Nature">
        <title>The genome of the social amoeba Dictyostelium discoideum.</title>
        <authorList>
            <consortium name="The Dictyostelium discoideum Sequencing Consortium"/>
            <person name="Eichinger L."/>
            <person name="Pachebat J.A."/>
            <person name="Glockner G."/>
            <person name="Rajandream M.A."/>
            <person name="Sucgang R."/>
            <person name="Berriman M."/>
            <person name="Song J."/>
            <person name="Olsen R."/>
            <person name="Szafranski K."/>
            <person name="Xu Q."/>
            <person name="Tunggal B."/>
            <person name="Kummerfeld S."/>
            <person name="Madera M."/>
            <person name="Konfortov B.A."/>
            <person name="Rivero F."/>
            <person name="Bankier A.T."/>
            <person name="Lehmann R."/>
            <person name="Hamlin N."/>
            <person name="Davies R."/>
            <person name="Gaudet P."/>
            <person name="Fey P."/>
            <person name="Pilcher K."/>
            <person name="Chen G."/>
            <person name="Saunders D."/>
            <person name="Sodergren E."/>
            <person name="Davis P."/>
            <person name="Kerhornou A."/>
            <person name="Nie X."/>
            <person name="Hall N."/>
            <person name="Anjard C."/>
            <person name="Hemphill L."/>
            <person name="Bason N."/>
            <person name="Farbrother P."/>
            <person name="Desany B."/>
            <person name="Just E."/>
            <person name="Morio T."/>
            <person name="Rost R."/>
            <person name="Churcher C."/>
            <person name="Cooper J."/>
            <person name="Haydock S."/>
            <person name="van Driessche N."/>
            <person name="Cronin A."/>
            <person name="Goodhead I."/>
            <person name="Muzny D."/>
            <person name="Mourier T."/>
            <person name="Pain A."/>
            <person name="Lu M."/>
            <person name="Harper D."/>
            <person name="Lindsay R."/>
            <person name="Hauser H."/>
            <person name="James K."/>
            <person name="Quiles M."/>
            <person name="Madan Babu M."/>
            <person name="Saito T."/>
            <person name="Buchrieser C."/>
            <person name="Wardroper A."/>
            <person name="Felder M."/>
            <person name="Thangavelu M."/>
            <person name="Johnson D."/>
            <person name="Knights A."/>
            <person name="Loulseged H."/>
            <person name="Mungall K."/>
            <person name="Oliver K."/>
            <person name="Price C."/>
            <person name="Quail M.A."/>
            <person name="Urushihara H."/>
            <person name="Hernandez J."/>
            <person name="Rabbinowitsch E."/>
            <person name="Steffen D."/>
            <person name="Sanders M."/>
            <person name="Ma J."/>
            <person name="Kohara Y."/>
            <person name="Sharp S."/>
            <person name="Simmonds M."/>
            <person name="Spiegler S."/>
            <person name="Tivey A."/>
            <person name="Sugano S."/>
            <person name="White B."/>
            <person name="Walker D."/>
            <person name="Woodward J."/>
            <person name="Winckler T."/>
            <person name="Tanaka Y."/>
            <person name="Shaulsky G."/>
            <person name="Schleicher M."/>
            <person name="Weinstock G."/>
            <person name="Rosenthal A."/>
            <person name="Cox E.C."/>
            <person name="Chisholm R.L."/>
            <person name="Gibbs R."/>
            <person name="Loomis W.F."/>
            <person name="Platzer M."/>
            <person name="Kay R.R."/>
            <person name="Williams J."/>
            <person name="Dear P.H."/>
            <person name="Noegel A.A."/>
            <person name="Barrell B."/>
            <person name="Kuspa A."/>
        </authorList>
    </citation>
    <scope>NUCLEOTIDE SEQUENCE [LARGE SCALE GENOMIC DNA]</scope>
    <source>
        <strain evidence="10 11">AX4</strain>
    </source>
</reference>
<keyword evidence="11" id="KW-1185">Reference proteome</keyword>
<dbReference type="FunCoup" id="Q54EH0">
    <property type="interactions" value="2"/>
</dbReference>
<dbReference type="InterPro" id="IPR057594">
    <property type="entry name" value="TgrO1-like_Ig"/>
</dbReference>
<dbReference type="GO" id="GO:0031152">
    <property type="term" value="P:aggregation involved in sorocarp development"/>
    <property type="evidence" value="ECO:0000318"/>
    <property type="project" value="GO_Central"/>
</dbReference>
<dbReference type="KEGG" id="ddi:DDB_G0291514"/>
<dbReference type="PANTHER" id="PTHR31341">
    <property type="entry name" value="IPT/TIG DOMAIN-CONTAINING PROTEIN-RELATED-RELATED"/>
    <property type="match status" value="1"/>
</dbReference>
<dbReference type="PaxDb" id="44689-DDB0304453"/>
<dbReference type="InterPro" id="IPR002909">
    <property type="entry name" value="IPT_dom"/>
</dbReference>
<dbReference type="PhylomeDB" id="Q54EH0"/>
<comment type="subcellular location">
    <subcellularLocation>
        <location evidence="1">Membrane</location>
    </subcellularLocation>
</comment>
<dbReference type="CDD" id="cd00603">
    <property type="entry name" value="IPT_PCSR"/>
    <property type="match status" value="1"/>
</dbReference>
<feature type="region of interest" description="Disordered" evidence="5">
    <location>
        <begin position="808"/>
        <end position="830"/>
    </location>
</feature>
<organism evidence="10 11">
    <name type="scientific">Dictyostelium discoideum</name>
    <name type="common">Social amoeba</name>
    <dbReference type="NCBI Taxonomy" id="44689"/>
    <lineage>
        <taxon>Eukaryota</taxon>
        <taxon>Amoebozoa</taxon>
        <taxon>Evosea</taxon>
        <taxon>Eumycetozoa</taxon>
        <taxon>Dictyostelia</taxon>
        <taxon>Dictyosteliales</taxon>
        <taxon>Dictyosteliaceae</taxon>
        <taxon>Dictyostelium</taxon>
    </lineage>
</organism>
<dbReference type="InParanoid" id="Q54EH0"/>
<feature type="chain" id="PRO_5004249528" evidence="7">
    <location>
        <begin position="19"/>
        <end position="1038"/>
    </location>
</feature>
<name>Q54EH0_DICDI</name>
<evidence type="ECO:0000259" key="9">
    <source>
        <dbReference type="Pfam" id="PF24612"/>
    </source>
</evidence>
<feature type="signal peptide" evidence="7">
    <location>
        <begin position="1"/>
        <end position="18"/>
    </location>
</feature>
<evidence type="ECO:0000256" key="3">
    <source>
        <dbReference type="ARBA" id="ARBA00023136"/>
    </source>
</evidence>
<dbReference type="EMBL" id="AAFI02000177">
    <property type="protein sequence ID" value="EAL61741.1"/>
    <property type="molecule type" value="Genomic_DNA"/>
</dbReference>
<dbReference type="eggNOG" id="ENOG502SZ38">
    <property type="taxonomic scope" value="Eukaryota"/>
</dbReference>
<dbReference type="GeneID" id="8628214"/>
<dbReference type="Proteomes" id="UP000002195">
    <property type="component" value="Unassembled WGS sequence"/>
</dbReference>
<evidence type="ECO:0000256" key="6">
    <source>
        <dbReference type="SAM" id="Phobius"/>
    </source>
</evidence>